<name>A0A2P5ALF0_PARAD</name>
<accession>A0A2P5ALF0</accession>
<dbReference type="Proteomes" id="UP000237105">
    <property type="component" value="Unassembled WGS sequence"/>
</dbReference>
<dbReference type="EMBL" id="JXTB01000533">
    <property type="protein sequence ID" value="PON37375.1"/>
    <property type="molecule type" value="Genomic_DNA"/>
</dbReference>
<gene>
    <name evidence="1" type="ORF">PanWU01x14_320960</name>
</gene>
<proteinExistence type="predicted"/>
<dbReference type="AlphaFoldDB" id="A0A2P5ALF0"/>
<feature type="non-terminal residue" evidence="1">
    <location>
        <position position="1"/>
    </location>
</feature>
<evidence type="ECO:0000313" key="2">
    <source>
        <dbReference type="Proteomes" id="UP000237105"/>
    </source>
</evidence>
<organism evidence="1 2">
    <name type="scientific">Parasponia andersonii</name>
    <name type="common">Sponia andersonii</name>
    <dbReference type="NCBI Taxonomy" id="3476"/>
    <lineage>
        <taxon>Eukaryota</taxon>
        <taxon>Viridiplantae</taxon>
        <taxon>Streptophyta</taxon>
        <taxon>Embryophyta</taxon>
        <taxon>Tracheophyta</taxon>
        <taxon>Spermatophyta</taxon>
        <taxon>Magnoliopsida</taxon>
        <taxon>eudicotyledons</taxon>
        <taxon>Gunneridae</taxon>
        <taxon>Pentapetalae</taxon>
        <taxon>rosids</taxon>
        <taxon>fabids</taxon>
        <taxon>Rosales</taxon>
        <taxon>Cannabaceae</taxon>
        <taxon>Parasponia</taxon>
    </lineage>
</organism>
<keyword evidence="2" id="KW-1185">Reference proteome</keyword>
<sequence>PKRSIHGIVGDVWVNFHGAPPSLANDNQTLNLGQGQDPNRSVQPLPCVNATPGVVISHVGIRDTSFHTCRALGEVDSRLPSVSSGTHGLVDSGAHEMVLRTVGVSHANVGIHAILMMQLLKILMFLSR</sequence>
<evidence type="ECO:0000313" key="1">
    <source>
        <dbReference type="EMBL" id="PON37375.1"/>
    </source>
</evidence>
<protein>
    <submittedName>
        <fullName evidence="1">Uncharacterized protein</fullName>
    </submittedName>
</protein>
<comment type="caution">
    <text evidence="1">The sequence shown here is derived from an EMBL/GenBank/DDBJ whole genome shotgun (WGS) entry which is preliminary data.</text>
</comment>
<reference evidence="2" key="1">
    <citation type="submission" date="2016-06" db="EMBL/GenBank/DDBJ databases">
        <title>Parallel loss of symbiosis genes in relatives of nitrogen-fixing non-legume Parasponia.</title>
        <authorList>
            <person name="Van Velzen R."/>
            <person name="Holmer R."/>
            <person name="Bu F."/>
            <person name="Rutten L."/>
            <person name="Van Zeijl A."/>
            <person name="Liu W."/>
            <person name="Santuari L."/>
            <person name="Cao Q."/>
            <person name="Sharma T."/>
            <person name="Shen D."/>
            <person name="Roswanjaya Y."/>
            <person name="Wardhani T."/>
            <person name="Kalhor M.S."/>
            <person name="Jansen J."/>
            <person name="Van den Hoogen J."/>
            <person name="Gungor B."/>
            <person name="Hartog M."/>
            <person name="Hontelez J."/>
            <person name="Verver J."/>
            <person name="Yang W.-C."/>
            <person name="Schijlen E."/>
            <person name="Repin R."/>
            <person name="Schilthuizen M."/>
            <person name="Schranz E."/>
            <person name="Heidstra R."/>
            <person name="Miyata K."/>
            <person name="Fedorova E."/>
            <person name="Kohlen W."/>
            <person name="Bisseling T."/>
            <person name="Smit S."/>
            <person name="Geurts R."/>
        </authorList>
    </citation>
    <scope>NUCLEOTIDE SEQUENCE [LARGE SCALE GENOMIC DNA]</scope>
    <source>
        <strain evidence="2">cv. WU1-14</strain>
    </source>
</reference>